<evidence type="ECO:0000313" key="1">
    <source>
        <dbReference type="EMBL" id="KAK5784245.1"/>
    </source>
</evidence>
<dbReference type="EMBL" id="JARKNE010000011">
    <property type="protein sequence ID" value="KAK5784245.1"/>
    <property type="molecule type" value="Genomic_DNA"/>
</dbReference>
<name>A0ABR0N2Y9_GOSAR</name>
<gene>
    <name evidence="1" type="ORF">PVK06_038767</name>
</gene>
<accession>A0ABR0N2Y9</accession>
<dbReference type="Proteomes" id="UP001358586">
    <property type="component" value="Chromosome 11"/>
</dbReference>
<proteinExistence type="predicted"/>
<reference evidence="1 2" key="1">
    <citation type="submission" date="2023-03" db="EMBL/GenBank/DDBJ databases">
        <title>WGS of Gossypium arboreum.</title>
        <authorList>
            <person name="Yu D."/>
        </authorList>
    </citation>
    <scope>NUCLEOTIDE SEQUENCE [LARGE SCALE GENOMIC DNA]</scope>
    <source>
        <tissue evidence="1">Leaf</tissue>
    </source>
</reference>
<sequence>MMAKKKVWDVCQAFKKKITGQTKSIEVWNSSYDEPSGIRSVVDPLNTFSVQATPKFLPPTYLCKQDTEAESSGESKVAGMGETVI</sequence>
<comment type="caution">
    <text evidence="1">The sequence shown here is derived from an EMBL/GenBank/DDBJ whole genome shotgun (WGS) entry which is preliminary data.</text>
</comment>
<evidence type="ECO:0000313" key="2">
    <source>
        <dbReference type="Proteomes" id="UP001358586"/>
    </source>
</evidence>
<organism evidence="1 2">
    <name type="scientific">Gossypium arboreum</name>
    <name type="common">Tree cotton</name>
    <name type="synonym">Gossypium nanking</name>
    <dbReference type="NCBI Taxonomy" id="29729"/>
    <lineage>
        <taxon>Eukaryota</taxon>
        <taxon>Viridiplantae</taxon>
        <taxon>Streptophyta</taxon>
        <taxon>Embryophyta</taxon>
        <taxon>Tracheophyta</taxon>
        <taxon>Spermatophyta</taxon>
        <taxon>Magnoliopsida</taxon>
        <taxon>eudicotyledons</taxon>
        <taxon>Gunneridae</taxon>
        <taxon>Pentapetalae</taxon>
        <taxon>rosids</taxon>
        <taxon>malvids</taxon>
        <taxon>Malvales</taxon>
        <taxon>Malvaceae</taxon>
        <taxon>Malvoideae</taxon>
        <taxon>Gossypium</taxon>
    </lineage>
</organism>
<keyword evidence="2" id="KW-1185">Reference proteome</keyword>
<protein>
    <submittedName>
        <fullName evidence="1">Uncharacterized protein</fullName>
    </submittedName>
</protein>